<accession>A0A9E3LSD9</accession>
<evidence type="ECO:0000313" key="2">
    <source>
        <dbReference type="EMBL" id="MBW4431413.1"/>
    </source>
</evidence>
<dbReference type="EMBL" id="JAHHHW010000069">
    <property type="protein sequence ID" value="MBW4431413.1"/>
    <property type="molecule type" value="Genomic_DNA"/>
</dbReference>
<reference evidence="2" key="1">
    <citation type="submission" date="2021-05" db="EMBL/GenBank/DDBJ databases">
        <authorList>
            <person name="Pietrasiak N."/>
            <person name="Ward R."/>
            <person name="Stajich J.E."/>
            <person name="Kurbessoian T."/>
        </authorList>
    </citation>
    <scope>NUCLEOTIDE SEQUENCE</scope>
    <source>
        <strain evidence="2">HA4357-MV3</strain>
    </source>
</reference>
<dbReference type="SUPFAM" id="SSF51182">
    <property type="entry name" value="RmlC-like cupins"/>
    <property type="match status" value="1"/>
</dbReference>
<feature type="domain" description="Cupin type-2" evidence="1">
    <location>
        <begin position="53"/>
        <end position="120"/>
    </location>
</feature>
<dbReference type="Proteomes" id="UP000813215">
    <property type="component" value="Unassembled WGS sequence"/>
</dbReference>
<reference evidence="2" key="2">
    <citation type="journal article" date="2022" name="Microbiol. Resour. Announc.">
        <title>Metagenome Sequencing to Explore Phylogenomics of Terrestrial Cyanobacteria.</title>
        <authorList>
            <person name="Ward R.D."/>
            <person name="Stajich J.E."/>
            <person name="Johansen J.R."/>
            <person name="Huntemann M."/>
            <person name="Clum A."/>
            <person name="Foster B."/>
            <person name="Foster B."/>
            <person name="Roux S."/>
            <person name="Palaniappan K."/>
            <person name="Varghese N."/>
            <person name="Mukherjee S."/>
            <person name="Reddy T.B.K."/>
            <person name="Daum C."/>
            <person name="Copeland A."/>
            <person name="Chen I.A."/>
            <person name="Ivanova N.N."/>
            <person name="Kyrpides N.C."/>
            <person name="Shapiro N."/>
            <person name="Eloe-Fadrosh E.A."/>
            <person name="Pietrasiak N."/>
        </authorList>
    </citation>
    <scope>NUCLEOTIDE SEQUENCE</scope>
    <source>
        <strain evidence="2">HA4357-MV3</strain>
    </source>
</reference>
<protein>
    <submittedName>
        <fullName evidence="2">Cupin domain-containing protein</fullName>
    </submittedName>
</protein>
<dbReference type="InterPro" id="IPR011051">
    <property type="entry name" value="RmlC_Cupin_sf"/>
</dbReference>
<organism evidence="2 3">
    <name type="scientific">Pelatocladus maniniholoensis HA4357-MV3</name>
    <dbReference type="NCBI Taxonomy" id="1117104"/>
    <lineage>
        <taxon>Bacteria</taxon>
        <taxon>Bacillati</taxon>
        <taxon>Cyanobacteriota</taxon>
        <taxon>Cyanophyceae</taxon>
        <taxon>Nostocales</taxon>
        <taxon>Nostocaceae</taxon>
        <taxon>Pelatocladus</taxon>
    </lineage>
</organism>
<dbReference type="InterPro" id="IPR014710">
    <property type="entry name" value="RmlC-like_jellyroll"/>
</dbReference>
<dbReference type="AlphaFoldDB" id="A0A9E3LSD9"/>
<dbReference type="Pfam" id="PF07883">
    <property type="entry name" value="Cupin_2"/>
    <property type="match status" value="1"/>
</dbReference>
<proteinExistence type="predicted"/>
<comment type="caution">
    <text evidence="2">The sequence shown here is derived from an EMBL/GenBank/DDBJ whole genome shotgun (WGS) entry which is preliminary data.</text>
</comment>
<sequence>MQPQINLNTKLQNQSVDNSIEPQLFRLKTQLLSKGRSDYTLASTDLMSIRIKCYAKGGENVLHAHPAEDHAFVILAGVAKFSGKEGEVAMLTRNQGILLPKGCYYKFESYGDEPLVMLRVGAQQEKLEINRIGLNGKSLPGKSKENKHEDGVPIEGLYYE</sequence>
<gene>
    <name evidence="2" type="ORF">KME28_06705</name>
</gene>
<evidence type="ECO:0000313" key="3">
    <source>
        <dbReference type="Proteomes" id="UP000813215"/>
    </source>
</evidence>
<evidence type="ECO:0000259" key="1">
    <source>
        <dbReference type="Pfam" id="PF07883"/>
    </source>
</evidence>
<dbReference type="Gene3D" id="2.60.120.10">
    <property type="entry name" value="Jelly Rolls"/>
    <property type="match status" value="1"/>
</dbReference>
<dbReference type="CDD" id="cd02208">
    <property type="entry name" value="cupin_RmlC-like"/>
    <property type="match status" value="1"/>
</dbReference>
<name>A0A9E3LSD9_9NOST</name>
<dbReference type="InterPro" id="IPR013096">
    <property type="entry name" value="Cupin_2"/>
</dbReference>